<evidence type="ECO:0000313" key="9">
    <source>
        <dbReference type="EMBL" id="KMR04911.1"/>
    </source>
</evidence>
<keyword evidence="5 8" id="KW-0694">RNA-binding</keyword>
<dbReference type="GO" id="GO:0030942">
    <property type="term" value="F:endoplasmic reticulum signal peptide binding"/>
    <property type="evidence" value="ECO:0007669"/>
    <property type="project" value="UniProtKB-UniRule"/>
</dbReference>
<keyword evidence="10" id="KW-1185">Reference proteome</keyword>
<dbReference type="PANTHER" id="PTHR12013">
    <property type="entry name" value="SIGNAL RECOGNITION PARTICLE 14 KD PROTEIN"/>
    <property type="match status" value="1"/>
</dbReference>
<comment type="similarity">
    <text evidence="2 8">Belongs to the SRP14 family.</text>
</comment>
<evidence type="ECO:0000256" key="3">
    <source>
        <dbReference type="ARBA" id="ARBA00017926"/>
    </source>
</evidence>
<comment type="caution">
    <text evidence="9">The sequence shown here is derived from an EMBL/GenBank/DDBJ whole genome shotgun (WGS) entry which is preliminary data.</text>
</comment>
<dbReference type="PaxDb" id="67767-A0A0J7L9S3"/>
<sequence length="111" mass="12610">MVLLENDAFLAELTKLFEKSRLSGAVSLTIKRFNGHNKPVPRKGRPSLPTPTEYLCLVRASFRNKKISTVVYSFQRCKQIPTGILESFEDKYKWAEEAEEDKVSEAKGSLT</sequence>
<dbReference type="GO" id="GO:0005786">
    <property type="term" value="C:signal recognition particle, endoplasmic reticulum targeting"/>
    <property type="evidence" value="ECO:0007669"/>
    <property type="project" value="UniProtKB-UniRule"/>
</dbReference>
<keyword evidence="4 8" id="KW-0963">Cytoplasm</keyword>
<evidence type="ECO:0000256" key="7">
    <source>
        <dbReference type="ARBA" id="ARBA00023274"/>
    </source>
</evidence>
<comment type="subunit">
    <text evidence="8">Heterodimer with SRP9; binds RNA as heterodimer. Component of a signal recognition particle (SRP) complex that consists of a 7SL RNA molecule of 300 nucleotides and six protein subunits: SRP72, SRP68, SRP54, SRP19, SRP14 and SRP9.</text>
</comment>
<comment type="subcellular location">
    <subcellularLocation>
        <location evidence="1 8">Cytoplasm</location>
    </subcellularLocation>
</comment>
<evidence type="ECO:0000256" key="5">
    <source>
        <dbReference type="ARBA" id="ARBA00022884"/>
    </source>
</evidence>
<proteinExistence type="inferred from homology"/>
<organism evidence="9 10">
    <name type="scientific">Lasius niger</name>
    <name type="common">Black garden ant</name>
    <dbReference type="NCBI Taxonomy" id="67767"/>
    <lineage>
        <taxon>Eukaryota</taxon>
        <taxon>Metazoa</taxon>
        <taxon>Ecdysozoa</taxon>
        <taxon>Arthropoda</taxon>
        <taxon>Hexapoda</taxon>
        <taxon>Insecta</taxon>
        <taxon>Pterygota</taxon>
        <taxon>Neoptera</taxon>
        <taxon>Endopterygota</taxon>
        <taxon>Hymenoptera</taxon>
        <taxon>Apocrita</taxon>
        <taxon>Aculeata</taxon>
        <taxon>Formicoidea</taxon>
        <taxon>Formicidae</taxon>
        <taxon>Formicinae</taxon>
        <taxon>Lasius</taxon>
        <taxon>Lasius</taxon>
    </lineage>
</organism>
<evidence type="ECO:0000313" key="10">
    <source>
        <dbReference type="Proteomes" id="UP000036403"/>
    </source>
</evidence>
<protein>
    <recommendedName>
        <fullName evidence="3 8">Signal recognition particle 14 kDa protein</fullName>
        <shortName evidence="8">SRP14</shortName>
    </recommendedName>
</protein>
<dbReference type="EMBL" id="LBMM01000110">
    <property type="protein sequence ID" value="KMR04911.1"/>
    <property type="molecule type" value="Genomic_DNA"/>
</dbReference>
<dbReference type="AlphaFoldDB" id="A0A0J7L9S3"/>
<dbReference type="GO" id="GO:0006614">
    <property type="term" value="P:SRP-dependent cotranslational protein targeting to membrane"/>
    <property type="evidence" value="ECO:0007669"/>
    <property type="project" value="UniProtKB-UniRule"/>
</dbReference>
<evidence type="ECO:0000256" key="2">
    <source>
        <dbReference type="ARBA" id="ARBA00010349"/>
    </source>
</evidence>
<dbReference type="Proteomes" id="UP000036403">
    <property type="component" value="Unassembled WGS sequence"/>
</dbReference>
<gene>
    <name evidence="9" type="ORF">RF55_362</name>
</gene>
<evidence type="ECO:0000256" key="4">
    <source>
        <dbReference type="ARBA" id="ARBA00022490"/>
    </source>
</evidence>
<dbReference type="OrthoDB" id="19209at2759"/>
<dbReference type="SUPFAM" id="SSF54762">
    <property type="entry name" value="Signal recognition particle alu RNA binding heterodimer, SRP9/14"/>
    <property type="match status" value="1"/>
</dbReference>
<comment type="function">
    <text evidence="8">Component of the signal recognition particle (SRP) complex, a ribonucleoprotein complex that mediates the cotranslational targeting of secretory and membrane proteins to the endoplasmic reticulum (ER). SRP9 together with SRP14 and the Alu portion of the SRP RNA, constitutes the elongation arrest domain of SRP. The complex of SRP9 and SRP14 is required for SRP RNA binding.</text>
</comment>
<dbReference type="Pfam" id="PF02290">
    <property type="entry name" value="SRP14"/>
    <property type="match status" value="1"/>
</dbReference>
<evidence type="ECO:0000256" key="6">
    <source>
        <dbReference type="ARBA" id="ARBA00023135"/>
    </source>
</evidence>
<keyword evidence="6 8" id="KW-0733">Signal recognition particle</keyword>
<keyword evidence="7 8" id="KW-0687">Ribonucleoprotein</keyword>
<evidence type="ECO:0000256" key="8">
    <source>
        <dbReference type="RuleBase" id="RU368100"/>
    </source>
</evidence>
<dbReference type="Gene3D" id="3.30.720.10">
    <property type="entry name" value="Signal recognition particle alu RNA binding heterodimer, srp9/1"/>
    <property type="match status" value="1"/>
</dbReference>
<dbReference type="STRING" id="67767.A0A0J7L9S3"/>
<reference evidence="9 10" key="1">
    <citation type="submission" date="2015-04" db="EMBL/GenBank/DDBJ databases">
        <title>Lasius niger genome sequencing.</title>
        <authorList>
            <person name="Konorov E.A."/>
            <person name="Nikitin M.A."/>
            <person name="Kirill M.V."/>
            <person name="Chang P."/>
        </authorList>
    </citation>
    <scope>NUCLEOTIDE SEQUENCE [LARGE SCALE GENOMIC DNA]</scope>
    <source>
        <tissue evidence="9">Whole</tissue>
    </source>
</reference>
<evidence type="ECO:0000256" key="1">
    <source>
        <dbReference type="ARBA" id="ARBA00004496"/>
    </source>
</evidence>
<accession>A0A0J7L9S3</accession>
<dbReference type="InterPro" id="IPR003210">
    <property type="entry name" value="Signal_recog_particle_SRP14"/>
</dbReference>
<name>A0A0J7L9S3_LASNI</name>
<dbReference type="InterPro" id="IPR009018">
    <property type="entry name" value="Signal_recog_particle_SRP9/14"/>
</dbReference>
<dbReference type="GO" id="GO:0008312">
    <property type="term" value="F:7S RNA binding"/>
    <property type="evidence" value="ECO:0007669"/>
    <property type="project" value="UniProtKB-UniRule"/>
</dbReference>